<keyword evidence="9" id="KW-1185">Reference proteome</keyword>
<sequence>MNFDLGSKNISDILTEVSGMDDFIKKSSMLDFHVHALEEELHKIEAFKRELPHSMQLLKHGLSLSLSVCNIFLSLSFVYICFDFIYFAVIERLKAESGRDGRVKASNELTEKNDWRTCVQICTPMSRDEASVIPLKSGFAEGPGNGNLFKLRNEGGAFSAFKRAMNEKSEADLSDDGTPRAEQKKQRRCWSPELHKIFVDALQQLGGAQTATPKQIRERMKVEGLTNDEVKSHLQKYRIYMKRVDSAVAVSEMKTKTTSQ</sequence>
<comment type="caution">
    <text evidence="8">The sequence shown here is derived from an EMBL/GenBank/DDBJ whole genome shotgun (WGS) entry which is preliminary data.</text>
</comment>
<evidence type="ECO:0000256" key="6">
    <source>
        <dbReference type="SAM" id="Phobius"/>
    </source>
</evidence>
<dbReference type="InterPro" id="IPR017930">
    <property type="entry name" value="Myb_dom"/>
</dbReference>
<dbReference type="SUPFAM" id="SSF46689">
    <property type="entry name" value="Homeodomain-like"/>
    <property type="match status" value="1"/>
</dbReference>
<keyword evidence="6" id="KW-0472">Membrane</keyword>
<keyword evidence="4" id="KW-0804">Transcription</keyword>
<reference evidence="8" key="2">
    <citation type="submission" date="2020-08" db="EMBL/GenBank/DDBJ databases">
        <title>Plant Genome Project.</title>
        <authorList>
            <person name="Zhang R.-G."/>
        </authorList>
    </citation>
    <scope>NUCLEOTIDE SEQUENCE</scope>
    <source>
        <strain evidence="8">Huo1</strain>
        <tissue evidence="8">Leaf</tissue>
    </source>
</reference>
<keyword evidence="6" id="KW-0812">Transmembrane</keyword>
<evidence type="ECO:0000313" key="8">
    <source>
        <dbReference type="EMBL" id="KAG6415653.1"/>
    </source>
</evidence>
<dbReference type="PANTHER" id="PTHR31003:SF22">
    <property type="entry name" value="TRANSCRIPTION FACTOR HHO5"/>
    <property type="match status" value="1"/>
</dbReference>
<keyword evidence="6" id="KW-1133">Transmembrane helix</keyword>
<dbReference type="GO" id="GO:0003677">
    <property type="term" value="F:DNA binding"/>
    <property type="evidence" value="ECO:0007669"/>
    <property type="project" value="UniProtKB-KW"/>
</dbReference>
<dbReference type="PROSITE" id="PS51294">
    <property type="entry name" value="HTH_MYB"/>
    <property type="match status" value="1"/>
</dbReference>
<evidence type="ECO:0000259" key="7">
    <source>
        <dbReference type="PROSITE" id="PS51294"/>
    </source>
</evidence>
<dbReference type="Pfam" id="PF26575">
    <property type="entry name" value="HHO5_N"/>
    <property type="match status" value="1"/>
</dbReference>
<evidence type="ECO:0000256" key="3">
    <source>
        <dbReference type="ARBA" id="ARBA00023125"/>
    </source>
</evidence>
<evidence type="ECO:0000256" key="5">
    <source>
        <dbReference type="ARBA" id="ARBA00023242"/>
    </source>
</evidence>
<dbReference type="InterPro" id="IPR044787">
    <property type="entry name" value="HHO5-like"/>
</dbReference>
<dbReference type="InterPro" id="IPR058673">
    <property type="entry name" value="HHO5-like_N"/>
</dbReference>
<keyword evidence="2" id="KW-0805">Transcription regulation</keyword>
<dbReference type="InterPro" id="IPR006447">
    <property type="entry name" value="Myb_dom_plants"/>
</dbReference>
<evidence type="ECO:0000256" key="4">
    <source>
        <dbReference type="ARBA" id="ARBA00023163"/>
    </source>
</evidence>
<feature type="domain" description="HTH myb-type" evidence="7">
    <location>
        <begin position="182"/>
        <end position="242"/>
    </location>
</feature>
<dbReference type="Gene3D" id="1.10.10.60">
    <property type="entry name" value="Homeodomain-like"/>
    <property type="match status" value="1"/>
</dbReference>
<name>A0A8X8XPJ1_SALSN</name>
<reference evidence="8" key="1">
    <citation type="submission" date="2018-01" db="EMBL/GenBank/DDBJ databases">
        <authorList>
            <person name="Mao J.F."/>
        </authorList>
    </citation>
    <scope>NUCLEOTIDE SEQUENCE</scope>
    <source>
        <strain evidence="8">Huo1</strain>
        <tissue evidence="8">Leaf</tissue>
    </source>
</reference>
<dbReference type="GO" id="GO:0003700">
    <property type="term" value="F:DNA-binding transcription factor activity"/>
    <property type="evidence" value="ECO:0007669"/>
    <property type="project" value="InterPro"/>
</dbReference>
<dbReference type="GO" id="GO:0005634">
    <property type="term" value="C:nucleus"/>
    <property type="evidence" value="ECO:0007669"/>
    <property type="project" value="UniProtKB-SubCell"/>
</dbReference>
<keyword evidence="5" id="KW-0539">Nucleus</keyword>
<protein>
    <recommendedName>
        <fullName evidence="7">HTH myb-type domain-containing protein</fullName>
    </recommendedName>
</protein>
<organism evidence="8">
    <name type="scientific">Salvia splendens</name>
    <name type="common">Scarlet sage</name>
    <dbReference type="NCBI Taxonomy" id="180675"/>
    <lineage>
        <taxon>Eukaryota</taxon>
        <taxon>Viridiplantae</taxon>
        <taxon>Streptophyta</taxon>
        <taxon>Embryophyta</taxon>
        <taxon>Tracheophyta</taxon>
        <taxon>Spermatophyta</taxon>
        <taxon>Magnoliopsida</taxon>
        <taxon>eudicotyledons</taxon>
        <taxon>Gunneridae</taxon>
        <taxon>Pentapetalae</taxon>
        <taxon>asterids</taxon>
        <taxon>lamiids</taxon>
        <taxon>Lamiales</taxon>
        <taxon>Lamiaceae</taxon>
        <taxon>Nepetoideae</taxon>
        <taxon>Mentheae</taxon>
        <taxon>Salviinae</taxon>
        <taxon>Salvia</taxon>
        <taxon>Salvia subgen. Calosphace</taxon>
        <taxon>core Calosphace</taxon>
    </lineage>
</organism>
<dbReference type="PANTHER" id="PTHR31003">
    <property type="entry name" value="MYB FAMILY TRANSCRIPTION FACTOR"/>
    <property type="match status" value="1"/>
</dbReference>
<evidence type="ECO:0000313" key="9">
    <source>
        <dbReference type="Proteomes" id="UP000298416"/>
    </source>
</evidence>
<dbReference type="InterPro" id="IPR009057">
    <property type="entry name" value="Homeodomain-like_sf"/>
</dbReference>
<dbReference type="NCBIfam" id="TIGR01557">
    <property type="entry name" value="myb_SHAQKYF"/>
    <property type="match status" value="1"/>
</dbReference>
<feature type="transmembrane region" description="Helical" evidence="6">
    <location>
        <begin position="64"/>
        <end position="89"/>
    </location>
</feature>
<dbReference type="Proteomes" id="UP000298416">
    <property type="component" value="Unassembled WGS sequence"/>
</dbReference>
<accession>A0A8X8XPJ1</accession>
<keyword evidence="3" id="KW-0238">DNA-binding</keyword>
<evidence type="ECO:0000256" key="2">
    <source>
        <dbReference type="ARBA" id="ARBA00023015"/>
    </source>
</evidence>
<gene>
    <name evidence="8" type="ORF">SASPL_123067</name>
</gene>
<dbReference type="EMBL" id="PNBA02000008">
    <property type="protein sequence ID" value="KAG6415653.1"/>
    <property type="molecule type" value="Genomic_DNA"/>
</dbReference>
<dbReference type="InterPro" id="IPR001005">
    <property type="entry name" value="SANT/Myb"/>
</dbReference>
<evidence type="ECO:0000256" key="1">
    <source>
        <dbReference type="ARBA" id="ARBA00004123"/>
    </source>
</evidence>
<dbReference type="AlphaFoldDB" id="A0A8X8XPJ1"/>
<proteinExistence type="predicted"/>
<dbReference type="FunFam" id="1.10.10.60:FF:000002">
    <property type="entry name" value="Myb family transcription factor"/>
    <property type="match status" value="1"/>
</dbReference>
<dbReference type="Pfam" id="PF00249">
    <property type="entry name" value="Myb_DNA-binding"/>
    <property type="match status" value="1"/>
</dbReference>
<comment type="subcellular location">
    <subcellularLocation>
        <location evidence="1">Nucleus</location>
    </subcellularLocation>
</comment>